<dbReference type="NCBIfam" id="TIGR01643">
    <property type="entry name" value="YD_repeat_2x"/>
    <property type="match status" value="1"/>
</dbReference>
<organism evidence="2 3">
    <name type="scientific">Nonlabens dokdonensis</name>
    <dbReference type="NCBI Taxonomy" id="328515"/>
    <lineage>
        <taxon>Bacteria</taxon>
        <taxon>Pseudomonadati</taxon>
        <taxon>Bacteroidota</taxon>
        <taxon>Flavobacteriia</taxon>
        <taxon>Flavobacteriales</taxon>
        <taxon>Flavobacteriaceae</taxon>
        <taxon>Nonlabens</taxon>
    </lineage>
</organism>
<reference evidence="2 3" key="1">
    <citation type="submission" date="2018-06" db="EMBL/GenBank/DDBJ databases">
        <title>Genomic Encyclopedia of Archaeal and Bacterial Type Strains, Phase II (KMG-II): from individual species to whole genera.</title>
        <authorList>
            <person name="Goeker M."/>
        </authorList>
    </citation>
    <scope>NUCLEOTIDE SEQUENCE [LARGE SCALE GENOMIC DNA]</scope>
    <source>
        <strain evidence="2 3">DSM 17205</strain>
    </source>
</reference>
<feature type="chain" id="PRO_5046208257" evidence="1">
    <location>
        <begin position="19"/>
        <end position="227"/>
    </location>
</feature>
<dbReference type="Gene3D" id="2.180.10.10">
    <property type="entry name" value="RHS repeat-associated core"/>
    <property type="match status" value="1"/>
</dbReference>
<gene>
    <name evidence="2" type="ORF">LX97_00440</name>
</gene>
<name>A0ABX5Q062_9FLAO</name>
<sequence>MKIWILLSFLCGTFFVHAQSKSQAPVNPKALNYTIADLGLNGPVKKAGHLEFDDQGRLLRETGDEPKKFTYTKSSITVEKYGSIFIYKIEKDRIVSYSIKGKKEIGNYTYNNAGQLIKEKTNTGTHITYTYDDQNRLIKRTEWYGDDPYPRTFEYYGTLESLEVTITVGDDRSSRVTNRYKNGVFVNRNFQGADDWQNVVLDSHGNWVSYDNVAYGTSNSREITYYK</sequence>
<evidence type="ECO:0000313" key="2">
    <source>
        <dbReference type="EMBL" id="PZX43440.1"/>
    </source>
</evidence>
<evidence type="ECO:0000313" key="3">
    <source>
        <dbReference type="Proteomes" id="UP000248584"/>
    </source>
</evidence>
<dbReference type="InterPro" id="IPR031325">
    <property type="entry name" value="RHS_repeat"/>
</dbReference>
<keyword evidence="1" id="KW-0732">Signal</keyword>
<dbReference type="Pfam" id="PF05593">
    <property type="entry name" value="RHS_repeat"/>
    <property type="match status" value="1"/>
</dbReference>
<keyword evidence="3" id="KW-1185">Reference proteome</keyword>
<dbReference type="InterPro" id="IPR006530">
    <property type="entry name" value="YD"/>
</dbReference>
<comment type="caution">
    <text evidence="2">The sequence shown here is derived from an EMBL/GenBank/DDBJ whole genome shotgun (WGS) entry which is preliminary data.</text>
</comment>
<protein>
    <submittedName>
        <fullName evidence="2">YD repeat-containing protein</fullName>
    </submittedName>
</protein>
<proteinExistence type="predicted"/>
<dbReference type="RefSeq" id="WP_015361254.1">
    <property type="nucleotide sequence ID" value="NZ_QKZR01000001.1"/>
</dbReference>
<feature type="signal peptide" evidence="1">
    <location>
        <begin position="1"/>
        <end position="18"/>
    </location>
</feature>
<dbReference type="Proteomes" id="UP000248584">
    <property type="component" value="Unassembled WGS sequence"/>
</dbReference>
<dbReference type="EMBL" id="QKZR01000001">
    <property type="protein sequence ID" value="PZX43440.1"/>
    <property type="molecule type" value="Genomic_DNA"/>
</dbReference>
<evidence type="ECO:0000256" key="1">
    <source>
        <dbReference type="SAM" id="SignalP"/>
    </source>
</evidence>
<accession>A0ABX5Q062</accession>